<evidence type="ECO:0000313" key="2">
    <source>
        <dbReference type="Proteomes" id="UP000036987"/>
    </source>
</evidence>
<dbReference type="SUPFAM" id="SSF63825">
    <property type="entry name" value="YWTD domain"/>
    <property type="match status" value="1"/>
</dbReference>
<dbReference type="GO" id="GO:0016603">
    <property type="term" value="F:glutaminyl-peptide cyclotransferase activity"/>
    <property type="evidence" value="ECO:0000318"/>
    <property type="project" value="GO_Central"/>
</dbReference>
<organism evidence="1 2">
    <name type="scientific">Zostera marina</name>
    <name type="common">Eelgrass</name>
    <dbReference type="NCBI Taxonomy" id="29655"/>
    <lineage>
        <taxon>Eukaryota</taxon>
        <taxon>Viridiplantae</taxon>
        <taxon>Streptophyta</taxon>
        <taxon>Embryophyta</taxon>
        <taxon>Tracheophyta</taxon>
        <taxon>Spermatophyta</taxon>
        <taxon>Magnoliopsida</taxon>
        <taxon>Liliopsida</taxon>
        <taxon>Zosteraceae</taxon>
        <taxon>Zostera</taxon>
    </lineage>
</organism>
<dbReference type="PANTHER" id="PTHR31270:SF1">
    <property type="entry name" value="GLUTAMINYL-PEPTIDE CYCLOTRANSFERASE"/>
    <property type="match status" value="1"/>
</dbReference>
<gene>
    <name evidence="1" type="ORF">ZOSMA_42G00900</name>
</gene>
<dbReference type="InterPro" id="IPR007788">
    <property type="entry name" value="QCT"/>
</dbReference>
<dbReference type="AlphaFoldDB" id="A0A0K9P1X0"/>
<dbReference type="EMBL" id="LFYR01001279">
    <property type="protein sequence ID" value="KMZ63051.1"/>
    <property type="molecule type" value="Genomic_DNA"/>
</dbReference>
<dbReference type="Proteomes" id="UP000036987">
    <property type="component" value="Unassembled WGS sequence"/>
</dbReference>
<keyword evidence="1" id="KW-0808">Transferase</keyword>
<keyword evidence="2" id="KW-1185">Reference proteome</keyword>
<protein>
    <submittedName>
        <fullName evidence="1">Glutaminyl-peptide cyclotransferase</fullName>
    </submittedName>
</protein>
<dbReference type="PANTHER" id="PTHR31270">
    <property type="entry name" value="GLUTAMINYL-PEPTIDE CYCLOTRANSFERASE"/>
    <property type="match status" value="1"/>
</dbReference>
<dbReference type="OrthoDB" id="409395at2759"/>
<proteinExistence type="predicted"/>
<dbReference type="OMA" id="YTDSFWI"/>
<accession>A0A0K9P1X0</accession>
<dbReference type="Pfam" id="PF05096">
    <property type="entry name" value="Glu_cyclase_2"/>
    <property type="match status" value="1"/>
</dbReference>
<dbReference type="STRING" id="29655.A0A0K9P1X0"/>
<evidence type="ECO:0000313" key="1">
    <source>
        <dbReference type="EMBL" id="KMZ63051.1"/>
    </source>
</evidence>
<reference evidence="2" key="1">
    <citation type="journal article" date="2016" name="Nature">
        <title>The genome of the seagrass Zostera marina reveals angiosperm adaptation to the sea.</title>
        <authorList>
            <person name="Olsen J.L."/>
            <person name="Rouze P."/>
            <person name="Verhelst B."/>
            <person name="Lin Y.-C."/>
            <person name="Bayer T."/>
            <person name="Collen J."/>
            <person name="Dattolo E."/>
            <person name="De Paoli E."/>
            <person name="Dittami S."/>
            <person name="Maumus F."/>
            <person name="Michel G."/>
            <person name="Kersting A."/>
            <person name="Lauritano C."/>
            <person name="Lohaus R."/>
            <person name="Toepel M."/>
            <person name="Tonon T."/>
            <person name="Vanneste K."/>
            <person name="Amirebrahimi M."/>
            <person name="Brakel J."/>
            <person name="Bostroem C."/>
            <person name="Chovatia M."/>
            <person name="Grimwood J."/>
            <person name="Jenkins J.W."/>
            <person name="Jueterbock A."/>
            <person name="Mraz A."/>
            <person name="Stam W.T."/>
            <person name="Tice H."/>
            <person name="Bornberg-Bauer E."/>
            <person name="Green P.J."/>
            <person name="Pearson G.A."/>
            <person name="Procaccini G."/>
            <person name="Duarte C.M."/>
            <person name="Schmutz J."/>
            <person name="Reusch T.B.H."/>
            <person name="Van de Peer Y."/>
        </authorList>
    </citation>
    <scope>NUCLEOTIDE SEQUENCE [LARGE SCALE GENOMIC DNA]</scope>
    <source>
        <strain evidence="2">cv. Finnish</strain>
    </source>
</reference>
<name>A0A0K9P1X0_ZOSMR</name>
<comment type="caution">
    <text evidence="1">The sequence shown here is derived from an EMBL/GenBank/DDBJ whole genome shotgun (WGS) entry which is preliminary data.</text>
</comment>
<sequence length="284" mass="32719">MEELVAVVLVVCMFVISHYISAVLNHSLDKKIEVEFYSFEVVNEYDHDPNAFTQGLVYFGNNTLYESTGLYNQSSVRKVDLETGKVEILHKLNGSFFGEGLTLIGDRLFQLTWKTKIGFIYDKNSLDQIGVFENEMKEGWGFATDGKVIFGSDGTSSLYEISPQNFKVMKRVTVKYREQEIFSLNELEYINGEVWSNVFKSDCIARISHEDGKVLSWILLGELRKRLYSSGFTNINVVNGIAWDADNKRVFVTGKWWPKIYEIKIHQFKDEIGTTNPFDLCRHH</sequence>